<reference evidence="2" key="1">
    <citation type="submission" date="2020-11" db="EMBL/GenBank/DDBJ databases">
        <authorList>
            <person name="Tran Van P."/>
        </authorList>
    </citation>
    <scope>NUCLEOTIDE SEQUENCE</scope>
</reference>
<evidence type="ECO:0000313" key="2">
    <source>
        <dbReference type="EMBL" id="CAD7661200.1"/>
    </source>
</evidence>
<name>A0A7R9MKY4_9ACAR</name>
<gene>
    <name evidence="2" type="ORF">ONB1V03_LOCUS17761</name>
</gene>
<accession>A0A7R9MKY4</accession>
<feature type="compositionally biased region" description="Polar residues" evidence="1">
    <location>
        <begin position="1"/>
        <end position="14"/>
    </location>
</feature>
<feature type="compositionally biased region" description="Low complexity" evidence="1">
    <location>
        <begin position="97"/>
        <end position="109"/>
    </location>
</feature>
<evidence type="ECO:0000256" key="1">
    <source>
        <dbReference type="SAM" id="MobiDB-lite"/>
    </source>
</evidence>
<dbReference type="AlphaFoldDB" id="A0A7R9MKY4"/>
<feature type="compositionally biased region" description="Basic and acidic residues" evidence="1">
    <location>
        <begin position="167"/>
        <end position="176"/>
    </location>
</feature>
<sequence>MSSDDSNGETNGRKNGSKSGGQELSRLRDENKRLQKLLDNYKSDSKAIINKALLLKERDKTSVLETIELLKLNAYLISHLPDAERVLNHYLKLTALNGGSKSSTSSANNKSKDKRKESIGNDDEDKDQSKTSDARRRSPRKQSKASEGESSNSKRKRLEYLSSDTEPEVKDKDNTKKKPIIGPKSRLGRSPVKKSQSKANDNESQSRDKSADSQTSEKPEDKSAEKVVKRKPGPKRARRPRVEEPKGYFPCTFDPKQCDEIMDTKEHFDFHMSGHYDAKYVCPFCAYTGPTIQTIKRHINTERENAAKCVAENKPLNEDLKAHKDQKIYKCFGCKVCNKIHDKLEIRCEHIEEASDNECDFMHDIDYQFKDHLKRHFNELFKGIKDKDQRRDKIRPIVDKFAEEMYFENNAKKRVLIDKFQSKDKDDKPKDKPIVM</sequence>
<protein>
    <submittedName>
        <fullName evidence="2">Uncharacterized protein</fullName>
    </submittedName>
</protein>
<feature type="compositionally biased region" description="Basic and acidic residues" evidence="1">
    <location>
        <begin position="127"/>
        <end position="136"/>
    </location>
</feature>
<feature type="compositionally biased region" description="Basic residues" evidence="1">
    <location>
        <begin position="228"/>
        <end position="239"/>
    </location>
</feature>
<dbReference type="OrthoDB" id="6528246at2759"/>
<feature type="region of interest" description="Disordered" evidence="1">
    <location>
        <begin position="96"/>
        <end position="246"/>
    </location>
</feature>
<evidence type="ECO:0000313" key="3">
    <source>
        <dbReference type="Proteomes" id="UP000728032"/>
    </source>
</evidence>
<feature type="region of interest" description="Disordered" evidence="1">
    <location>
        <begin position="1"/>
        <end position="29"/>
    </location>
</feature>
<dbReference type="EMBL" id="CAJPVJ010022749">
    <property type="protein sequence ID" value="CAG2178336.1"/>
    <property type="molecule type" value="Genomic_DNA"/>
</dbReference>
<proteinExistence type="predicted"/>
<feature type="compositionally biased region" description="Basic and acidic residues" evidence="1">
    <location>
        <begin position="110"/>
        <end position="119"/>
    </location>
</feature>
<feature type="compositionally biased region" description="Basic and acidic residues" evidence="1">
    <location>
        <begin position="200"/>
        <end position="227"/>
    </location>
</feature>
<keyword evidence="3" id="KW-1185">Reference proteome</keyword>
<dbReference type="Proteomes" id="UP000728032">
    <property type="component" value="Unassembled WGS sequence"/>
</dbReference>
<dbReference type="EMBL" id="OC937574">
    <property type="protein sequence ID" value="CAD7661200.1"/>
    <property type="molecule type" value="Genomic_DNA"/>
</dbReference>
<feature type="non-terminal residue" evidence="2">
    <location>
        <position position="1"/>
    </location>
</feature>
<organism evidence="2">
    <name type="scientific">Oppiella nova</name>
    <dbReference type="NCBI Taxonomy" id="334625"/>
    <lineage>
        <taxon>Eukaryota</taxon>
        <taxon>Metazoa</taxon>
        <taxon>Ecdysozoa</taxon>
        <taxon>Arthropoda</taxon>
        <taxon>Chelicerata</taxon>
        <taxon>Arachnida</taxon>
        <taxon>Acari</taxon>
        <taxon>Acariformes</taxon>
        <taxon>Sarcoptiformes</taxon>
        <taxon>Oribatida</taxon>
        <taxon>Brachypylina</taxon>
        <taxon>Oppioidea</taxon>
        <taxon>Oppiidae</taxon>
        <taxon>Oppiella</taxon>
    </lineage>
</organism>